<dbReference type="Proteomes" id="UP000466694">
    <property type="component" value="Unassembled WGS sequence"/>
</dbReference>
<evidence type="ECO:0000313" key="1">
    <source>
        <dbReference type="EMBL" id="MQX08641.1"/>
    </source>
</evidence>
<dbReference type="RefSeq" id="WP_060563279.1">
    <property type="nucleotide sequence ID" value="NZ_BJNI01000005.1"/>
</dbReference>
<reference evidence="1 2" key="1">
    <citation type="journal article" date="2013" name="Genome Biol.">
        <title>Comparative genomics of the core and accessory genomes of 48 Sinorhizobium strains comprising five genospecies.</title>
        <authorList>
            <person name="Sugawara M."/>
            <person name="Epstein B."/>
            <person name="Badgley B.D."/>
            <person name="Unno T."/>
            <person name="Xu L."/>
            <person name="Reese J."/>
            <person name="Gyaneshwar P."/>
            <person name="Denny R."/>
            <person name="Mudge J."/>
            <person name="Bharti A.K."/>
            <person name="Farmer A.D."/>
            <person name="May G.D."/>
            <person name="Woodward J.E."/>
            <person name="Medigue C."/>
            <person name="Vallenet D."/>
            <person name="Lajus A."/>
            <person name="Rouy Z."/>
            <person name="Martinez-Vaz B."/>
            <person name="Tiffin P."/>
            <person name="Young N.D."/>
            <person name="Sadowsky M.J."/>
        </authorList>
    </citation>
    <scope>NUCLEOTIDE SEQUENCE [LARGE SCALE GENOMIC DNA]</scope>
    <source>
        <strain evidence="1 2">USDA205</strain>
    </source>
</reference>
<protein>
    <submittedName>
        <fullName evidence="1">Uncharacterized protein</fullName>
    </submittedName>
</protein>
<accession>A0A844A8J5</accession>
<organism evidence="1 2">
    <name type="scientific">Rhizobium fredii</name>
    <name type="common">Sinorhizobium fredii</name>
    <dbReference type="NCBI Taxonomy" id="380"/>
    <lineage>
        <taxon>Bacteria</taxon>
        <taxon>Pseudomonadati</taxon>
        <taxon>Pseudomonadota</taxon>
        <taxon>Alphaproteobacteria</taxon>
        <taxon>Hyphomicrobiales</taxon>
        <taxon>Rhizobiaceae</taxon>
        <taxon>Sinorhizobium/Ensifer group</taxon>
        <taxon>Sinorhizobium</taxon>
    </lineage>
</organism>
<name>A0A844A8J5_RHIFR</name>
<evidence type="ECO:0000313" key="2">
    <source>
        <dbReference type="Proteomes" id="UP000466694"/>
    </source>
</evidence>
<dbReference type="EMBL" id="WISZ01000084">
    <property type="protein sequence ID" value="MQX08641.1"/>
    <property type="molecule type" value="Genomic_DNA"/>
</dbReference>
<proteinExistence type="predicted"/>
<comment type="caution">
    <text evidence="1">The sequence shown here is derived from an EMBL/GenBank/DDBJ whole genome shotgun (WGS) entry which is preliminary data.</text>
</comment>
<sequence length="82" mass="8986">MLDRPIQAAAEGLPKNRISSTDLLVVDDLLGAIACLNDAMFLAAGSIEEPRHCNALQALSMQINKDIASLRDRIEDLRELLK</sequence>
<gene>
    <name evidence="1" type="ORF">GHK48_10170</name>
</gene>
<dbReference type="AlphaFoldDB" id="A0A844A8J5"/>